<dbReference type="RefSeq" id="WP_274191659.1">
    <property type="nucleotide sequence ID" value="NZ_BAABHN010000047.1"/>
</dbReference>
<feature type="compositionally biased region" description="Pro residues" evidence="1">
    <location>
        <begin position="252"/>
        <end position="261"/>
    </location>
</feature>
<evidence type="ECO:0000313" key="2">
    <source>
        <dbReference type="EMBL" id="MFC4835186.1"/>
    </source>
</evidence>
<proteinExistence type="predicted"/>
<gene>
    <name evidence="2" type="ORF">ACFPEL_22450</name>
</gene>
<protein>
    <submittedName>
        <fullName evidence="2">Uncharacterized protein</fullName>
    </submittedName>
</protein>
<keyword evidence="3" id="KW-1185">Reference proteome</keyword>
<organism evidence="2 3">
    <name type="scientific">Actinomycetospora chibensis</name>
    <dbReference type="NCBI Taxonomy" id="663606"/>
    <lineage>
        <taxon>Bacteria</taxon>
        <taxon>Bacillati</taxon>
        <taxon>Actinomycetota</taxon>
        <taxon>Actinomycetes</taxon>
        <taxon>Pseudonocardiales</taxon>
        <taxon>Pseudonocardiaceae</taxon>
        <taxon>Actinomycetospora</taxon>
    </lineage>
</organism>
<evidence type="ECO:0000256" key="1">
    <source>
        <dbReference type="SAM" id="MobiDB-lite"/>
    </source>
</evidence>
<accession>A0ABV9RLZ1</accession>
<comment type="caution">
    <text evidence="2">The sequence shown here is derived from an EMBL/GenBank/DDBJ whole genome shotgun (WGS) entry which is preliminary data.</text>
</comment>
<evidence type="ECO:0000313" key="3">
    <source>
        <dbReference type="Proteomes" id="UP001595909"/>
    </source>
</evidence>
<sequence length="261" mass="27449">MPAVEHTRHLEHRSGRSHGPGAHRPGLFARLREKRARREYEASVVMFANSLRGVFREACAGIGLCQYVSVASGITVRTPRVGEVRLGPPTSLTVELMAGQEPGDFTAKDRGPRLAHTLGAHGLRVEPIAGRWVRLHLLDHDPLRDGYGLPSLTLASVHDPVIIGRTENGLTLGHALSEAGHLGVQGQNASATARCARPPTSSARPSRPAARSTAPRPTAPSRRSCARPTAHPSTGSTSSAAPPTPAAASPSSPCPPRSPPG</sequence>
<dbReference type="EMBL" id="JBHSIM010000047">
    <property type="protein sequence ID" value="MFC4835186.1"/>
    <property type="molecule type" value="Genomic_DNA"/>
</dbReference>
<feature type="region of interest" description="Disordered" evidence="1">
    <location>
        <begin position="184"/>
        <end position="261"/>
    </location>
</feature>
<name>A0ABV9RLZ1_9PSEU</name>
<dbReference type="Proteomes" id="UP001595909">
    <property type="component" value="Unassembled WGS sequence"/>
</dbReference>
<feature type="region of interest" description="Disordered" evidence="1">
    <location>
        <begin position="1"/>
        <end position="26"/>
    </location>
</feature>
<feature type="compositionally biased region" description="Low complexity" evidence="1">
    <location>
        <begin position="193"/>
        <end position="251"/>
    </location>
</feature>
<feature type="compositionally biased region" description="Basic and acidic residues" evidence="1">
    <location>
        <begin position="1"/>
        <end position="14"/>
    </location>
</feature>
<reference evidence="3" key="1">
    <citation type="journal article" date="2019" name="Int. J. Syst. Evol. Microbiol.">
        <title>The Global Catalogue of Microorganisms (GCM) 10K type strain sequencing project: providing services to taxonomists for standard genome sequencing and annotation.</title>
        <authorList>
            <consortium name="The Broad Institute Genomics Platform"/>
            <consortium name="The Broad Institute Genome Sequencing Center for Infectious Disease"/>
            <person name="Wu L."/>
            <person name="Ma J."/>
        </authorList>
    </citation>
    <scope>NUCLEOTIDE SEQUENCE [LARGE SCALE GENOMIC DNA]</scope>
    <source>
        <strain evidence="3">CCUG 50347</strain>
    </source>
</reference>